<evidence type="ECO:0000313" key="7">
    <source>
        <dbReference type="EMBL" id="KAI3429230.1"/>
    </source>
</evidence>
<feature type="region of interest" description="Disordered" evidence="5">
    <location>
        <begin position="142"/>
        <end position="218"/>
    </location>
</feature>
<organism evidence="7 8">
    <name type="scientific">Chlorella vulgaris</name>
    <name type="common">Green alga</name>
    <dbReference type="NCBI Taxonomy" id="3077"/>
    <lineage>
        <taxon>Eukaryota</taxon>
        <taxon>Viridiplantae</taxon>
        <taxon>Chlorophyta</taxon>
        <taxon>core chlorophytes</taxon>
        <taxon>Trebouxiophyceae</taxon>
        <taxon>Chlorellales</taxon>
        <taxon>Chlorellaceae</taxon>
        <taxon>Chlorella clade</taxon>
        <taxon>Chlorella</taxon>
    </lineage>
</organism>
<feature type="signal peptide" evidence="6">
    <location>
        <begin position="1"/>
        <end position="17"/>
    </location>
</feature>
<feature type="chain" id="PRO_5038602300" description="Polygalacturonase" evidence="6">
    <location>
        <begin position="18"/>
        <end position="636"/>
    </location>
</feature>
<keyword evidence="2 4" id="KW-0378">Hydrolase</keyword>
<proteinExistence type="inferred from homology"/>
<reference evidence="7" key="2">
    <citation type="submission" date="2020-11" db="EMBL/GenBank/DDBJ databases">
        <authorList>
            <person name="Cecchin M."/>
            <person name="Marcolungo L."/>
            <person name="Rossato M."/>
            <person name="Girolomoni L."/>
            <person name="Cosentino E."/>
            <person name="Cuine S."/>
            <person name="Li-Beisson Y."/>
            <person name="Delledonne M."/>
            <person name="Ballottari M."/>
        </authorList>
    </citation>
    <scope>NUCLEOTIDE SEQUENCE</scope>
    <source>
        <strain evidence="7">211/11P</strain>
        <tissue evidence="7">Whole cell</tissue>
    </source>
</reference>
<sequence>MLHVLVLMVTMAAAASASTHLPPLHKLAAARPCLASHYGALPSSTRYSTAALQAAIDDCATRCGTVVVDSPGTYLTASLLLTGCVHLHLPSGVTLLAGTQRRDYPPTGQPDWYLLRFFDCSGCSLTGGGTVDGQARAWVLSDRQQAASPRQQQQQQLQARPAADSFTLGVERGGPDSTSRRLTSAQAHLQQQQQQRQASGSSRVLPPPPDIPRKAVRNWADPSCLKPEECRPRLVGLVDSRGMSISGVRLTDPVYWCLHVLRCEHVSISSVRILGDWAVPNNDGIDVDGSRHVSISHADVDTADDAICIKTTTEGHPVRNVTVSDCRLRSRSSAIKLGSESVADMQRISFTRLAIRDSNRGLAIQLRDGGSISSVRFKHIAITTRHYDASWWGAAEPIHVSAVPRRPGVQVGTVSDLHFSDINVAAAESGIFLAGGPMHCSASHSFGGNSCDCSGISCTGGSTRDSGGGIQSSSGSGLLGSSLPAGLHAAELPPLRPQPLQHTLSDILLQRVKFRLLSRSGFEGGCQDYRPSSNASSGLTLPGSDGGGVGCGSSSDGAACRCCWWPAGLDCSSGSTAALWVSGADDVRLTDVQIHYSCPRRPDWKQQLHIDPGSTSDVVLKRVKVTADSCSDESVM</sequence>
<dbReference type="SUPFAM" id="SSF51126">
    <property type="entry name" value="Pectin lyase-like"/>
    <property type="match status" value="1"/>
</dbReference>
<protein>
    <recommendedName>
        <fullName evidence="9">Polygalacturonase</fullName>
    </recommendedName>
</protein>
<dbReference type="InterPro" id="IPR051801">
    <property type="entry name" value="GH28_Enzymes"/>
</dbReference>
<feature type="compositionally biased region" description="Low complexity" evidence="5">
    <location>
        <begin position="143"/>
        <end position="163"/>
    </location>
</feature>
<comment type="caution">
    <text evidence="7">The sequence shown here is derived from an EMBL/GenBank/DDBJ whole genome shotgun (WGS) entry which is preliminary data.</text>
</comment>
<dbReference type="InterPro" id="IPR000743">
    <property type="entry name" value="Glyco_hydro_28"/>
</dbReference>
<dbReference type="InterPro" id="IPR011050">
    <property type="entry name" value="Pectin_lyase_fold/virulence"/>
</dbReference>
<evidence type="ECO:0000256" key="1">
    <source>
        <dbReference type="ARBA" id="ARBA00008834"/>
    </source>
</evidence>
<evidence type="ECO:0000256" key="2">
    <source>
        <dbReference type="ARBA" id="ARBA00022801"/>
    </source>
</evidence>
<dbReference type="PANTHER" id="PTHR31339">
    <property type="entry name" value="PECTIN LYASE-RELATED"/>
    <property type="match status" value="1"/>
</dbReference>
<keyword evidence="6" id="KW-0732">Signal</keyword>
<dbReference type="Pfam" id="PF00295">
    <property type="entry name" value="Glyco_hydro_28"/>
    <property type="match status" value="1"/>
</dbReference>
<keyword evidence="3 4" id="KW-0326">Glycosidase</keyword>
<reference evidence="7" key="1">
    <citation type="journal article" date="2019" name="Plant J.">
        <title>Chlorella vulgaris genome assembly and annotation reveals the molecular basis for metabolic acclimation to high light conditions.</title>
        <authorList>
            <person name="Cecchin M."/>
            <person name="Marcolungo L."/>
            <person name="Rossato M."/>
            <person name="Girolomoni L."/>
            <person name="Cosentino E."/>
            <person name="Cuine S."/>
            <person name="Li-Beisson Y."/>
            <person name="Delledonne M."/>
            <person name="Ballottari M."/>
        </authorList>
    </citation>
    <scope>NUCLEOTIDE SEQUENCE</scope>
    <source>
        <strain evidence="7">211/11P</strain>
    </source>
</reference>
<evidence type="ECO:0000256" key="6">
    <source>
        <dbReference type="SAM" id="SignalP"/>
    </source>
</evidence>
<evidence type="ECO:0000256" key="3">
    <source>
        <dbReference type="ARBA" id="ARBA00023295"/>
    </source>
</evidence>
<comment type="similarity">
    <text evidence="1 4">Belongs to the glycosyl hydrolase 28 family.</text>
</comment>
<dbReference type="OrthoDB" id="187139at2759"/>
<feature type="compositionally biased region" description="Low complexity" evidence="5">
    <location>
        <begin position="184"/>
        <end position="202"/>
    </location>
</feature>
<evidence type="ECO:0000256" key="4">
    <source>
        <dbReference type="RuleBase" id="RU361169"/>
    </source>
</evidence>
<dbReference type="Gene3D" id="2.160.20.10">
    <property type="entry name" value="Single-stranded right-handed beta-helix, Pectin lyase-like"/>
    <property type="match status" value="1"/>
</dbReference>
<keyword evidence="8" id="KW-1185">Reference proteome</keyword>
<accession>A0A9D4TLX8</accession>
<evidence type="ECO:0000256" key="5">
    <source>
        <dbReference type="SAM" id="MobiDB-lite"/>
    </source>
</evidence>
<dbReference type="Proteomes" id="UP001055712">
    <property type="component" value="Unassembled WGS sequence"/>
</dbReference>
<dbReference type="GO" id="GO:0005975">
    <property type="term" value="P:carbohydrate metabolic process"/>
    <property type="evidence" value="ECO:0007669"/>
    <property type="project" value="InterPro"/>
</dbReference>
<dbReference type="PANTHER" id="PTHR31339:SF9">
    <property type="entry name" value="PLASMIN AND FIBRONECTIN-BINDING PROTEIN A"/>
    <property type="match status" value="1"/>
</dbReference>
<evidence type="ECO:0000313" key="8">
    <source>
        <dbReference type="Proteomes" id="UP001055712"/>
    </source>
</evidence>
<dbReference type="AlphaFoldDB" id="A0A9D4TLX8"/>
<dbReference type="EMBL" id="SIDB01000008">
    <property type="protein sequence ID" value="KAI3429230.1"/>
    <property type="molecule type" value="Genomic_DNA"/>
</dbReference>
<gene>
    <name evidence="7" type="ORF">D9Q98_005329</name>
</gene>
<dbReference type="InterPro" id="IPR012334">
    <property type="entry name" value="Pectin_lyas_fold"/>
</dbReference>
<evidence type="ECO:0008006" key="9">
    <source>
        <dbReference type="Google" id="ProtNLM"/>
    </source>
</evidence>
<name>A0A9D4TLX8_CHLVU</name>
<dbReference type="GO" id="GO:0004650">
    <property type="term" value="F:polygalacturonase activity"/>
    <property type="evidence" value="ECO:0007669"/>
    <property type="project" value="InterPro"/>
</dbReference>